<proteinExistence type="inferred from homology"/>
<dbReference type="CDD" id="cd07808">
    <property type="entry name" value="ASKHA_NBD_FGGY_EcXK-like"/>
    <property type="match status" value="1"/>
</dbReference>
<evidence type="ECO:0000259" key="12">
    <source>
        <dbReference type="Pfam" id="PF02782"/>
    </source>
</evidence>
<dbReference type="GO" id="GO:0005998">
    <property type="term" value="P:xylulose catabolic process"/>
    <property type="evidence" value="ECO:0007669"/>
    <property type="project" value="UniProtKB-UniRule"/>
</dbReference>
<feature type="binding site" evidence="8">
    <location>
        <begin position="79"/>
        <end position="80"/>
    </location>
    <ligand>
        <name>substrate</name>
    </ligand>
</feature>
<sequence length="506" mass="54308">MSLLLGIDIGTSGCKAVLIAGDGSVRAEATTEYPMAVPRPGWAEQNPEDWWQATIASINQVLASARGERVVGIGLTGQMHGLVLLDDAGKVLRPCIMWNDQRTAAQCAEIEEKVGRAKLIELAGKPALTGFTAGKILWVREYEPDIFRRARHVLLPKDYVRYRLTGALAMDVAEGSGTLLMDVRRRAWSDELLMSLDIPREWLPSLHESHEVVAAVSAAAASATGLRAGTPVVAGAGDQAAQSIGTGIAREGVVSVTIGTSGVVFAATNQYRFDPTGELHAYCHAVPDTWHLMGVTLSAGGSLRWFRDTLCESERAEAQRTGRDAYDIITELAGTAQAGSDGLLFLPYLTGERTPHADPNARGVFFGLSLRHTRAHMARAVLEGVTFSLRECLDLLCNLGQSCLRVRVSGGGSRSAFWRQMMADVFGTEIVQVNVPQGAAYGAALLAGVGTGVYSSEEQACERTVHETESTRPGSSAGAYTEAYERYRALYPALAPEFKRAGRAEA</sequence>
<comment type="catalytic activity">
    <reaction evidence="8 10">
        <text>D-xylulose + ATP = D-xylulose 5-phosphate + ADP + H(+)</text>
        <dbReference type="Rhea" id="RHEA:10964"/>
        <dbReference type="ChEBI" id="CHEBI:15378"/>
        <dbReference type="ChEBI" id="CHEBI:17140"/>
        <dbReference type="ChEBI" id="CHEBI:30616"/>
        <dbReference type="ChEBI" id="CHEBI:57737"/>
        <dbReference type="ChEBI" id="CHEBI:456216"/>
        <dbReference type="EC" id="2.7.1.17"/>
    </reaction>
</comment>
<protein>
    <recommendedName>
        <fullName evidence="8 10">Xylulose kinase</fullName>
        <shortName evidence="8 10">Xylulokinase</shortName>
        <ecNumber evidence="8 10">2.7.1.17</ecNumber>
    </recommendedName>
</protein>
<evidence type="ECO:0000256" key="7">
    <source>
        <dbReference type="ARBA" id="ARBA00023277"/>
    </source>
</evidence>
<comment type="similarity">
    <text evidence="1 8 9">Belongs to the FGGY kinase family.</text>
</comment>
<dbReference type="InterPro" id="IPR000577">
    <property type="entry name" value="Carb_kinase_FGGY"/>
</dbReference>
<dbReference type="InterPro" id="IPR018483">
    <property type="entry name" value="Carb_kinase_FGGY_CS"/>
</dbReference>
<evidence type="ECO:0000313" key="13">
    <source>
        <dbReference type="EMBL" id="MBM3330435.1"/>
    </source>
</evidence>
<evidence type="ECO:0000256" key="2">
    <source>
        <dbReference type="ARBA" id="ARBA00022629"/>
    </source>
</evidence>
<dbReference type="GO" id="GO:0005524">
    <property type="term" value="F:ATP binding"/>
    <property type="evidence" value="ECO:0007669"/>
    <property type="project" value="UniProtKB-UniRule"/>
</dbReference>
<dbReference type="PROSITE" id="PS00445">
    <property type="entry name" value="FGGY_KINASES_2"/>
    <property type="match status" value="1"/>
</dbReference>
<dbReference type="InterPro" id="IPR018485">
    <property type="entry name" value="FGGY_C"/>
</dbReference>
<evidence type="ECO:0000256" key="5">
    <source>
        <dbReference type="ARBA" id="ARBA00022777"/>
    </source>
</evidence>
<dbReference type="EMBL" id="VGIR01000003">
    <property type="protein sequence ID" value="MBM3330435.1"/>
    <property type="molecule type" value="Genomic_DNA"/>
</dbReference>
<evidence type="ECO:0000256" key="9">
    <source>
        <dbReference type="RuleBase" id="RU003733"/>
    </source>
</evidence>
<evidence type="ECO:0000313" key="14">
    <source>
        <dbReference type="Proteomes" id="UP000779900"/>
    </source>
</evidence>
<dbReference type="PIRSF" id="PIRSF000538">
    <property type="entry name" value="GlpK"/>
    <property type="match status" value="1"/>
</dbReference>
<dbReference type="AlphaFoldDB" id="A0A938BQC1"/>
<reference evidence="13" key="1">
    <citation type="submission" date="2019-03" db="EMBL/GenBank/DDBJ databases">
        <title>Lake Tanganyika Metagenome-Assembled Genomes (MAGs).</title>
        <authorList>
            <person name="Tran P."/>
        </authorList>
    </citation>
    <scope>NUCLEOTIDE SEQUENCE</scope>
    <source>
        <strain evidence="13">K_DeepCast_150m_m2_040</strain>
    </source>
</reference>
<comment type="caution">
    <text evidence="13">The sequence shown here is derived from an EMBL/GenBank/DDBJ whole genome shotgun (WGS) entry which is preliminary data.</text>
</comment>
<dbReference type="Proteomes" id="UP000779900">
    <property type="component" value="Unassembled WGS sequence"/>
</dbReference>
<organism evidence="13 14">
    <name type="scientific">candidate division WOR-3 bacterium</name>
    <dbReference type="NCBI Taxonomy" id="2052148"/>
    <lineage>
        <taxon>Bacteria</taxon>
        <taxon>Bacteria division WOR-3</taxon>
    </lineage>
</organism>
<keyword evidence="3 8" id="KW-0808">Transferase</keyword>
<feature type="domain" description="Carbohydrate kinase FGGY N-terminal" evidence="11">
    <location>
        <begin position="4"/>
        <end position="245"/>
    </location>
</feature>
<keyword evidence="2 8" id="KW-0859">Xylose metabolism</keyword>
<dbReference type="InterPro" id="IPR050406">
    <property type="entry name" value="FGGY_Carb_Kinase"/>
</dbReference>
<dbReference type="InterPro" id="IPR018484">
    <property type="entry name" value="FGGY_N"/>
</dbReference>
<evidence type="ECO:0000256" key="4">
    <source>
        <dbReference type="ARBA" id="ARBA00022741"/>
    </source>
</evidence>
<feature type="active site" description="Proton acceptor" evidence="8">
    <location>
        <position position="238"/>
    </location>
</feature>
<evidence type="ECO:0000256" key="1">
    <source>
        <dbReference type="ARBA" id="ARBA00009156"/>
    </source>
</evidence>
<feature type="domain" description="Carbohydrate kinase FGGY C-terminal" evidence="12">
    <location>
        <begin position="255"/>
        <end position="449"/>
    </location>
</feature>
<keyword evidence="6 8" id="KW-0067">ATP-binding</keyword>
<dbReference type="GO" id="GO:0042732">
    <property type="term" value="P:D-xylose metabolic process"/>
    <property type="evidence" value="ECO:0007669"/>
    <property type="project" value="UniProtKB-KW"/>
</dbReference>
<feature type="site" description="Important for activity" evidence="8">
    <location>
        <position position="8"/>
    </location>
</feature>
<evidence type="ECO:0000256" key="3">
    <source>
        <dbReference type="ARBA" id="ARBA00022679"/>
    </source>
</evidence>
<comment type="function">
    <text evidence="8">Catalyzes the phosphorylation of D-xylulose to D-xylulose 5-phosphate.</text>
</comment>
<evidence type="ECO:0000259" key="11">
    <source>
        <dbReference type="Pfam" id="PF00370"/>
    </source>
</evidence>
<dbReference type="PANTHER" id="PTHR43095:SF5">
    <property type="entry name" value="XYLULOSE KINASE"/>
    <property type="match status" value="1"/>
</dbReference>
<evidence type="ECO:0000256" key="6">
    <source>
        <dbReference type="ARBA" id="ARBA00022840"/>
    </source>
</evidence>
<dbReference type="NCBIfam" id="TIGR01312">
    <property type="entry name" value="XylB"/>
    <property type="match status" value="1"/>
</dbReference>
<dbReference type="InterPro" id="IPR006000">
    <property type="entry name" value="Xylulokinase"/>
</dbReference>
<dbReference type="InterPro" id="IPR043129">
    <property type="entry name" value="ATPase_NBD"/>
</dbReference>
<accession>A0A938BQC1</accession>
<keyword evidence="4 8" id="KW-0547">Nucleotide-binding</keyword>
<dbReference type="Gene3D" id="3.30.420.40">
    <property type="match status" value="2"/>
</dbReference>
<dbReference type="EC" id="2.7.1.17" evidence="8 10"/>
<evidence type="ECO:0000256" key="10">
    <source>
        <dbReference type="RuleBase" id="RU364073"/>
    </source>
</evidence>
<name>A0A938BQC1_UNCW3</name>
<evidence type="ECO:0000256" key="8">
    <source>
        <dbReference type="HAMAP-Rule" id="MF_02220"/>
    </source>
</evidence>
<dbReference type="HAMAP" id="MF_02220">
    <property type="entry name" value="XylB"/>
    <property type="match status" value="1"/>
</dbReference>
<dbReference type="GO" id="GO:0004856">
    <property type="term" value="F:D-xylulokinase activity"/>
    <property type="evidence" value="ECO:0007669"/>
    <property type="project" value="UniProtKB-UniRule"/>
</dbReference>
<dbReference type="SUPFAM" id="SSF53067">
    <property type="entry name" value="Actin-like ATPase domain"/>
    <property type="match status" value="2"/>
</dbReference>
<dbReference type="PANTHER" id="PTHR43095">
    <property type="entry name" value="SUGAR KINASE"/>
    <property type="match status" value="1"/>
</dbReference>
<gene>
    <name evidence="8 10 13" type="primary">xylB</name>
    <name evidence="13" type="ORF">FJY68_01130</name>
</gene>
<dbReference type="Pfam" id="PF00370">
    <property type="entry name" value="FGGY_N"/>
    <property type="match status" value="1"/>
</dbReference>
<dbReference type="Pfam" id="PF02782">
    <property type="entry name" value="FGGY_C"/>
    <property type="match status" value="1"/>
</dbReference>
<keyword evidence="5 8" id="KW-0418">Kinase</keyword>
<keyword evidence="7 8" id="KW-0119">Carbohydrate metabolism</keyword>